<organism evidence="1 2">
    <name type="scientific">Virgisporangium ochraceum</name>
    <dbReference type="NCBI Taxonomy" id="65505"/>
    <lineage>
        <taxon>Bacteria</taxon>
        <taxon>Bacillati</taxon>
        <taxon>Actinomycetota</taxon>
        <taxon>Actinomycetes</taxon>
        <taxon>Micromonosporales</taxon>
        <taxon>Micromonosporaceae</taxon>
        <taxon>Virgisporangium</taxon>
    </lineage>
</organism>
<name>A0A8J3ZXQ8_9ACTN</name>
<dbReference type="AlphaFoldDB" id="A0A8J3ZXQ8"/>
<dbReference type="EMBL" id="BOPH01000088">
    <property type="protein sequence ID" value="GIJ71566.1"/>
    <property type="molecule type" value="Genomic_DNA"/>
</dbReference>
<gene>
    <name evidence="1" type="ORF">Voc01_064830</name>
</gene>
<dbReference type="Proteomes" id="UP000635606">
    <property type="component" value="Unassembled WGS sequence"/>
</dbReference>
<protein>
    <submittedName>
        <fullName evidence="1">Uncharacterized protein</fullName>
    </submittedName>
</protein>
<keyword evidence="2" id="KW-1185">Reference proteome</keyword>
<evidence type="ECO:0000313" key="1">
    <source>
        <dbReference type="EMBL" id="GIJ71566.1"/>
    </source>
</evidence>
<evidence type="ECO:0000313" key="2">
    <source>
        <dbReference type="Proteomes" id="UP000635606"/>
    </source>
</evidence>
<sequence length="108" mass="12100">MACTGGSEPATRRLRRYRELIQRRLAQIIVGSFAARNSSHFGGPALGGHAAECWRNFAYAGTADEALEHEPMAMLVLHVNREVIHHGAEIALLRDLYRVRHEFVRPPA</sequence>
<proteinExistence type="predicted"/>
<reference evidence="1" key="1">
    <citation type="submission" date="2021-01" db="EMBL/GenBank/DDBJ databases">
        <title>Whole genome shotgun sequence of Virgisporangium ochraceum NBRC 16418.</title>
        <authorList>
            <person name="Komaki H."/>
            <person name="Tamura T."/>
        </authorList>
    </citation>
    <scope>NUCLEOTIDE SEQUENCE</scope>
    <source>
        <strain evidence="1">NBRC 16418</strain>
    </source>
</reference>
<comment type="caution">
    <text evidence="1">The sequence shown here is derived from an EMBL/GenBank/DDBJ whole genome shotgun (WGS) entry which is preliminary data.</text>
</comment>
<accession>A0A8J3ZXQ8</accession>